<evidence type="ECO:0000313" key="1">
    <source>
        <dbReference type="EMBL" id="SEF86204.1"/>
    </source>
</evidence>
<evidence type="ECO:0000313" key="2">
    <source>
        <dbReference type="Proteomes" id="UP000236737"/>
    </source>
</evidence>
<dbReference type="InterPro" id="IPR014858">
    <property type="entry name" value="BrxB"/>
</dbReference>
<dbReference type="EMBL" id="FNVP01000003">
    <property type="protein sequence ID" value="SEF86204.1"/>
    <property type="molecule type" value="Genomic_DNA"/>
</dbReference>
<accession>A0A1H5VG59</accession>
<proteinExistence type="predicted"/>
<organism evidence="1 2">
    <name type="scientific">Flavobacterium urumqiense</name>
    <dbReference type="NCBI Taxonomy" id="935224"/>
    <lineage>
        <taxon>Bacteria</taxon>
        <taxon>Pseudomonadati</taxon>
        <taxon>Bacteroidota</taxon>
        <taxon>Flavobacteriia</taxon>
        <taxon>Flavobacteriales</taxon>
        <taxon>Flavobacteriaceae</taxon>
        <taxon>Flavobacterium</taxon>
    </lineage>
</organism>
<dbReference type="AlphaFoldDB" id="A0A1H5VG59"/>
<keyword evidence="2" id="KW-1185">Reference proteome</keyword>
<reference evidence="2" key="1">
    <citation type="submission" date="2016-10" db="EMBL/GenBank/DDBJ databases">
        <authorList>
            <person name="Varghese N."/>
            <person name="Submissions S."/>
        </authorList>
    </citation>
    <scope>NUCLEOTIDE SEQUENCE [LARGE SCALE GENOMIC DNA]</scope>
    <source>
        <strain evidence="2">CGMCC 1.9230</strain>
    </source>
</reference>
<name>A0A1H5VG59_9FLAO</name>
<dbReference type="OrthoDB" id="1093513at2"/>
<protein>
    <recommendedName>
        <fullName evidence="3">DUF1788 domain-containing protein</fullName>
    </recommendedName>
</protein>
<evidence type="ECO:0008006" key="3">
    <source>
        <dbReference type="Google" id="ProtNLM"/>
    </source>
</evidence>
<sequence>MMLNSNKLYDLMADKGFQEPRTGNLFFPAYIYTYEPAQEYEMRKEIDLLIEKLKRPNHYLDSLVVNMYDELIDFLKNEQFAGQNLFNLIIEKEKEDPEEALAWVRDEINEGDFYKNFTKKVKDHFGVNNEKKVYLILHGFGSAYPYLRSSDFLKKTEKLIKEFKVIVFYPGDYKNNNYNLFGLLNDDNLYRANHLNNLIATE</sequence>
<dbReference type="Pfam" id="PF08747">
    <property type="entry name" value="BrxB"/>
    <property type="match status" value="1"/>
</dbReference>
<gene>
    <name evidence="1" type="ORF">SAMN04488130_103205</name>
</gene>
<dbReference type="RefSeq" id="WP_103999282.1">
    <property type="nucleotide sequence ID" value="NZ_FNVP01000003.1"/>
</dbReference>
<dbReference type="Proteomes" id="UP000236737">
    <property type="component" value="Unassembled WGS sequence"/>
</dbReference>